<dbReference type="GO" id="GO:0000272">
    <property type="term" value="P:polysaccharide catabolic process"/>
    <property type="evidence" value="ECO:0007669"/>
    <property type="project" value="UniProtKB-KW"/>
</dbReference>
<keyword evidence="8" id="KW-0624">Polysaccharide degradation</keyword>
<comment type="catalytic activity">
    <reaction evidence="1">
        <text>Hydrolysis of (1-&gt;3)-beta-D-glucosidic linkages in (1-&gt;3)-beta-D-glucans.</text>
        <dbReference type="EC" id="3.2.1.39"/>
    </reaction>
</comment>
<organism evidence="11 12">
    <name type="scientific">Limnohabitans planktonicus II-D5</name>
    <dbReference type="NCBI Taxonomy" id="1293045"/>
    <lineage>
        <taxon>Bacteria</taxon>
        <taxon>Pseudomonadati</taxon>
        <taxon>Pseudomonadota</taxon>
        <taxon>Betaproteobacteria</taxon>
        <taxon>Burkholderiales</taxon>
        <taxon>Comamonadaceae</taxon>
        <taxon>Limnohabitans</taxon>
    </lineage>
</organism>
<keyword evidence="6" id="KW-0326">Glycosidase</keyword>
<protein>
    <recommendedName>
        <fullName evidence="3">glucan endo-1,3-beta-D-glucosidase</fullName>
        <ecNumber evidence="3">3.2.1.39</ecNumber>
    </recommendedName>
</protein>
<comment type="similarity">
    <text evidence="2">Belongs to the glycosyl hydrolase 81 family.</text>
</comment>
<comment type="caution">
    <text evidence="11">The sequence shown here is derived from an EMBL/GenBank/DDBJ whole genome shotgun (WGS) entry which is preliminary data.</text>
</comment>
<proteinExistence type="inferred from homology"/>
<dbReference type="RefSeq" id="WP_083450986.1">
    <property type="nucleotide sequence ID" value="NZ_LFYT02000034.1"/>
</dbReference>
<evidence type="ECO:0000256" key="5">
    <source>
        <dbReference type="ARBA" id="ARBA00023277"/>
    </source>
</evidence>
<accession>A0A2T7U997</accession>
<evidence type="ECO:0000256" key="4">
    <source>
        <dbReference type="ARBA" id="ARBA00022801"/>
    </source>
</evidence>
<keyword evidence="12" id="KW-1185">Reference proteome</keyword>
<gene>
    <name evidence="11" type="ORF">H663_018235</name>
</gene>
<dbReference type="GO" id="GO:0071555">
    <property type="term" value="P:cell wall organization"/>
    <property type="evidence" value="ECO:0007669"/>
    <property type="project" value="UniProtKB-KW"/>
</dbReference>
<dbReference type="Gene3D" id="2.70.98.30">
    <property type="entry name" value="Golgi alpha-mannosidase II, domain 4"/>
    <property type="match status" value="1"/>
</dbReference>
<dbReference type="AlphaFoldDB" id="A0A2T7U997"/>
<keyword evidence="4" id="KW-0378">Hydrolase</keyword>
<feature type="chain" id="PRO_5015421692" description="glucan endo-1,3-beta-D-glucosidase" evidence="9">
    <location>
        <begin position="22"/>
        <end position="752"/>
    </location>
</feature>
<evidence type="ECO:0000256" key="7">
    <source>
        <dbReference type="ARBA" id="ARBA00023316"/>
    </source>
</evidence>
<dbReference type="PROSITE" id="PS52008">
    <property type="entry name" value="GH81"/>
    <property type="match status" value="1"/>
</dbReference>
<evidence type="ECO:0000256" key="6">
    <source>
        <dbReference type="ARBA" id="ARBA00023295"/>
    </source>
</evidence>
<sequence length="752" mass="83883">MKLFLAHFALVLTLTCLQASAQTLPVGAGALLLAPQGGDKSPPQAPYRSDALKATAAQTNQWYSTLLFHATPFPIYAHPLTARPTASGFEVSLPVKSVVPTERKDVEIHHEHQSPIKFSPAGFTPSKAILSKASDWAIDIDMSSGQQQWKATIAHGSPYASLRVSGDVVLDLPEAAMHRIASADPRILALQFKDRSYAIFGPTGVRWEKMSDTQWRAHMPEGRGYFSVAGLPDTAPGTLELLARHAYVFITDTRVQWRYNPQKSQVQTDFTVDTQAMEGTSDTPLIGLYPHQWHANASLPPLTGVQYPSLRGPIKLLAGKTFSTQSTYQGFVPFWPGITAKDKAAELQDVIKTDVRNARRMMLEIGQGPYWQGKGLQRITKLMDVAEQQGDLAARDQLLALLKSRIEQWFSGKDRKTYFHLDKQLGTITSYPEEYFSVEQMNDHHFHYGYWIRAMADIALRDPEWASQTQWGGMVEALIADIASPERGGKNFPFLRNFDPYEGHSWASGVGLGADGNNQESSSEAINAWAGLIQWGEVTGNTRLRDLGIYLYTTEIEAIEHYWFDVHGLVFPPEYKNVEVSMVFGGKMAHNTWWTDEPRQIKGINLLPITTASTYLGRHPRYIERNMAALAPEMALYASRGKYANPPDIWQDIFAKYLALAKPSDALAQWKRWGSFELGDTRSHALHWMLSLQAMGTPDPTVTANTTFYSVFKTVQGEKTYLAFNAGKTPIDVVFSDGKQLRVAPGALTREQ</sequence>
<evidence type="ECO:0000256" key="8">
    <source>
        <dbReference type="ARBA" id="ARBA00023326"/>
    </source>
</evidence>
<dbReference type="EC" id="3.2.1.39" evidence="3"/>
<dbReference type="OrthoDB" id="5480482at2"/>
<evidence type="ECO:0000256" key="1">
    <source>
        <dbReference type="ARBA" id="ARBA00000382"/>
    </source>
</evidence>
<dbReference type="EMBL" id="LFYT02000034">
    <property type="protein sequence ID" value="PVE41266.1"/>
    <property type="molecule type" value="Genomic_DNA"/>
</dbReference>
<evidence type="ECO:0000256" key="2">
    <source>
        <dbReference type="ARBA" id="ARBA00010730"/>
    </source>
</evidence>
<evidence type="ECO:0000313" key="12">
    <source>
        <dbReference type="Proteomes" id="UP000037507"/>
    </source>
</evidence>
<evidence type="ECO:0000256" key="3">
    <source>
        <dbReference type="ARBA" id="ARBA00012780"/>
    </source>
</evidence>
<evidence type="ECO:0000256" key="9">
    <source>
        <dbReference type="SAM" id="SignalP"/>
    </source>
</evidence>
<keyword evidence="9" id="KW-0732">Signal</keyword>
<keyword evidence="5" id="KW-0119">Carbohydrate metabolism</keyword>
<keyword evidence="7" id="KW-0961">Cell wall biogenesis/degradation</keyword>
<evidence type="ECO:0000259" key="10">
    <source>
        <dbReference type="Pfam" id="PF17652"/>
    </source>
</evidence>
<name>A0A2T7U997_9BURK</name>
<dbReference type="InterPro" id="IPR005200">
    <property type="entry name" value="Endo-beta-glucanase"/>
</dbReference>
<feature type="signal peptide" evidence="9">
    <location>
        <begin position="1"/>
        <end position="21"/>
    </location>
</feature>
<dbReference type="Proteomes" id="UP000037507">
    <property type="component" value="Unassembled WGS sequence"/>
</dbReference>
<dbReference type="GO" id="GO:0052861">
    <property type="term" value="F:endo-1,3(4)-beta-glucanase activity"/>
    <property type="evidence" value="ECO:0007669"/>
    <property type="project" value="InterPro"/>
</dbReference>
<dbReference type="GO" id="GO:0042973">
    <property type="term" value="F:glucan endo-1,3-beta-D-glucosidase activity"/>
    <property type="evidence" value="ECO:0007669"/>
    <property type="project" value="UniProtKB-EC"/>
</dbReference>
<feature type="domain" description="Glycosyl hydrolase family 81 C-terminal" evidence="10">
    <location>
        <begin position="341"/>
        <end position="671"/>
    </location>
</feature>
<dbReference type="PANTHER" id="PTHR31983:SF0">
    <property type="entry name" value="GLUCAN ENDO-1,3-BETA-D-GLUCOSIDASE 2"/>
    <property type="match status" value="1"/>
</dbReference>
<evidence type="ECO:0000313" key="11">
    <source>
        <dbReference type="EMBL" id="PVE41266.1"/>
    </source>
</evidence>
<dbReference type="Pfam" id="PF17652">
    <property type="entry name" value="Glyco_hydro81C"/>
    <property type="match status" value="1"/>
</dbReference>
<dbReference type="PANTHER" id="PTHR31983">
    <property type="entry name" value="ENDO-1,3(4)-BETA-GLUCANASE 1"/>
    <property type="match status" value="1"/>
</dbReference>
<dbReference type="InterPro" id="IPR040720">
    <property type="entry name" value="GH81_C"/>
</dbReference>
<reference evidence="11" key="1">
    <citation type="submission" date="2017-04" db="EMBL/GenBank/DDBJ databases">
        <title>Unexpected and diverse lifestyles within the genus Limnohabitans.</title>
        <authorList>
            <person name="Kasalicky V."/>
            <person name="Mehrshad M."/>
            <person name="Andrei S.-A."/>
            <person name="Salcher M."/>
            <person name="Kratochvilova H."/>
            <person name="Simek K."/>
            <person name="Ghai R."/>
        </authorList>
    </citation>
    <scope>NUCLEOTIDE SEQUENCE [LARGE SCALE GENOMIC DNA]</scope>
    <source>
        <strain evidence="11">II-D5</strain>
    </source>
</reference>